<sequence>MVVMTQDAAETPLKNITACINSTEMKEKRDAINNCFKNIVRKNLNSSYNEQCTIPELEQKIKEHRNAFTTTCGLRFPNTNMTNLLEYIEFSLSNDSFKEFYSDLDCVKKFEKNISACVKSIVGYIPISEKATHSSFNKKMDLAYSQRNCDENNMVKDCVLKLLRTCKPSTSKYVTSLFDFAHSKCSNLTIKAEPSTTVVSSSPHHMLFIFSVIFGGVSSNVAGILIWIRKKTHFHSVSYEEHSR</sequence>
<dbReference type="EMBL" id="JACKWZ010000352">
    <property type="protein sequence ID" value="KAF9408932.1"/>
    <property type="molecule type" value="Genomic_DNA"/>
</dbReference>
<organism evidence="2 3">
    <name type="scientific">Spodoptera exigua</name>
    <name type="common">Beet armyworm</name>
    <name type="synonym">Noctua fulgens</name>
    <dbReference type="NCBI Taxonomy" id="7107"/>
    <lineage>
        <taxon>Eukaryota</taxon>
        <taxon>Metazoa</taxon>
        <taxon>Ecdysozoa</taxon>
        <taxon>Arthropoda</taxon>
        <taxon>Hexapoda</taxon>
        <taxon>Insecta</taxon>
        <taxon>Pterygota</taxon>
        <taxon>Neoptera</taxon>
        <taxon>Endopterygota</taxon>
        <taxon>Lepidoptera</taxon>
        <taxon>Glossata</taxon>
        <taxon>Ditrysia</taxon>
        <taxon>Noctuoidea</taxon>
        <taxon>Noctuidae</taxon>
        <taxon>Amphipyrinae</taxon>
        <taxon>Spodoptera</taxon>
    </lineage>
</organism>
<dbReference type="AlphaFoldDB" id="A0A835G6V3"/>
<accession>A0A835G6V3</accession>
<protein>
    <submittedName>
        <fullName evidence="2">Uncharacterized protein</fullName>
    </submittedName>
</protein>
<dbReference type="Proteomes" id="UP000648187">
    <property type="component" value="Unassembled WGS sequence"/>
</dbReference>
<feature type="transmembrane region" description="Helical" evidence="1">
    <location>
        <begin position="206"/>
        <end position="228"/>
    </location>
</feature>
<proteinExistence type="predicted"/>
<evidence type="ECO:0000256" key="1">
    <source>
        <dbReference type="SAM" id="Phobius"/>
    </source>
</evidence>
<keyword evidence="3" id="KW-1185">Reference proteome</keyword>
<comment type="caution">
    <text evidence="2">The sequence shown here is derived from an EMBL/GenBank/DDBJ whole genome shotgun (WGS) entry which is preliminary data.</text>
</comment>
<dbReference type="InterPro" id="IPR009832">
    <property type="entry name" value="DUF1397"/>
</dbReference>
<reference evidence="2" key="1">
    <citation type="submission" date="2020-08" db="EMBL/GenBank/DDBJ databases">
        <title>Spodoptera exigua strain:BAW_Kor-Di-RS1 Genome sequencing and assembly.</title>
        <authorList>
            <person name="Kim J."/>
            <person name="Nam H.Y."/>
            <person name="Kwon M."/>
            <person name="Choi J.H."/>
            <person name="Cho S.R."/>
            <person name="Kim G.-H."/>
        </authorList>
    </citation>
    <scope>NUCLEOTIDE SEQUENCE</scope>
    <source>
        <strain evidence="2">BAW_Kor-Di-RS1</strain>
        <tissue evidence="2">Whole-body</tissue>
    </source>
</reference>
<keyword evidence="1" id="KW-1133">Transmembrane helix</keyword>
<evidence type="ECO:0000313" key="3">
    <source>
        <dbReference type="Proteomes" id="UP000648187"/>
    </source>
</evidence>
<keyword evidence="1" id="KW-0812">Transmembrane</keyword>
<keyword evidence="1" id="KW-0472">Membrane</keyword>
<gene>
    <name evidence="2" type="ORF">HW555_011543</name>
</gene>
<evidence type="ECO:0000313" key="2">
    <source>
        <dbReference type="EMBL" id="KAF9408932.1"/>
    </source>
</evidence>
<name>A0A835G6V3_SPOEX</name>
<dbReference type="Pfam" id="PF07165">
    <property type="entry name" value="DUF1397"/>
    <property type="match status" value="1"/>
</dbReference>